<keyword evidence="3" id="KW-1185">Reference proteome</keyword>
<dbReference type="Pfam" id="PF22693">
    <property type="entry name" value="MACPF_1"/>
    <property type="match status" value="1"/>
</dbReference>
<protein>
    <submittedName>
        <fullName evidence="2">11507_t:CDS:1</fullName>
    </submittedName>
</protein>
<dbReference type="EMBL" id="CAJVPY010001778">
    <property type="protein sequence ID" value="CAG8536112.1"/>
    <property type="molecule type" value="Genomic_DNA"/>
</dbReference>
<dbReference type="OrthoDB" id="2338404at2759"/>
<comment type="caution">
    <text evidence="2">The sequence shown here is derived from an EMBL/GenBank/DDBJ whole genome shotgun (WGS) entry which is preliminary data.</text>
</comment>
<sequence>MLSYLQRAISSGDIKPINYKSFTYLHKISTKSSHEITKVWNDETKGFAILKRISNDHYYSENVNDKNCTKFVKEYIKVNSEFSHDNVIRFFGSCQEYQVLYEKAWSDSPLDRPSVYYIKSSLDKMLSSYYPPKKYGSFSTVDSGYSSGRQSTASSQSISQPIVYLQNAGSNQSQTSYGLNLYFESPPKQPAPINLPVKSSSPAQISLLQTDNQILIDRFKLDYGYYYKDKCFESTERMFKSDDCNIEYPIENNLPLVYTYHNNLTKATESSLQSAIDNPQNPQKMTKLKKLCKQFLLLDVTLGGYIIIRDIDINNSSNFKDLENIKAQISWTIDSAQWSCPNPFKFSASRNFNFKIEDANGTYINDLDELECYLKSMFSFENVKIISYDKVVLLFNLFSQQMKVKLKPVFNLHDINYDQFNKQLIDKVPETHQCLKINNWVSNNNILNLPILFSNCSLNYGLSFNSTRIIIGKSPAFQFKSEPSIVQQISKVVRFVPLDSKRNSFLLEGNCSTDGKLESLFSKNPFITNPLLKNDSLVNDMHFYIEDKQVELKFNENDIFPTTELSNAVNNALTHNNPYKALHEVFNEFGHVICIDMTIGGKLSRIHSYPYIEDDRRTSKKPEKTFRWETNEKCIEILNELEKSHESFDLTYFFNADGQIIPINKNDIESWIENNTKNVTQWQIIKRKTFIPTHQILDNDIQEQIEDLIKNLEIPNVLMIGVNHFNNSNIKFIRIKFEQSLESDKYKVYGYIFQGNGNKSNFDIKFRSKDYYGFSEFIEIDNNYLQNAPFTVYWMLVGKPSLVGCYSKHARNIKIKTGETKIEEPTIKITNLKEPLSQFCTIMTYLDYPPTNIEPSFEIVLESWSEYNITLKLSDNSLSQNDSPFQLSDYTLNWCIIYSNQELHINLDNNDVWISPGIKLDPNLYTKD</sequence>
<dbReference type="Proteomes" id="UP000789405">
    <property type="component" value="Unassembled WGS sequence"/>
</dbReference>
<accession>A0A9N9AMN4</accession>
<gene>
    <name evidence="2" type="ORF">DERYTH_LOCUS4579</name>
</gene>
<organism evidence="2 3">
    <name type="scientific">Dentiscutata erythropus</name>
    <dbReference type="NCBI Taxonomy" id="1348616"/>
    <lineage>
        <taxon>Eukaryota</taxon>
        <taxon>Fungi</taxon>
        <taxon>Fungi incertae sedis</taxon>
        <taxon>Mucoromycota</taxon>
        <taxon>Glomeromycotina</taxon>
        <taxon>Glomeromycetes</taxon>
        <taxon>Diversisporales</taxon>
        <taxon>Gigasporaceae</taxon>
        <taxon>Dentiscutata</taxon>
    </lineage>
</organism>
<dbReference type="AlphaFoldDB" id="A0A9N9AMN4"/>
<reference evidence="2" key="1">
    <citation type="submission" date="2021-06" db="EMBL/GenBank/DDBJ databases">
        <authorList>
            <person name="Kallberg Y."/>
            <person name="Tangrot J."/>
            <person name="Rosling A."/>
        </authorList>
    </citation>
    <scope>NUCLEOTIDE SEQUENCE</scope>
    <source>
        <strain evidence="2">MA453B</strain>
    </source>
</reference>
<evidence type="ECO:0000313" key="3">
    <source>
        <dbReference type="Proteomes" id="UP000789405"/>
    </source>
</evidence>
<feature type="domain" description="MACPF-like" evidence="1">
    <location>
        <begin position="550"/>
        <end position="705"/>
    </location>
</feature>
<proteinExistence type="predicted"/>
<dbReference type="InterPro" id="IPR054586">
    <property type="entry name" value="MACPF_1_fungal"/>
</dbReference>
<evidence type="ECO:0000259" key="1">
    <source>
        <dbReference type="Pfam" id="PF22693"/>
    </source>
</evidence>
<name>A0A9N9AMN4_9GLOM</name>
<evidence type="ECO:0000313" key="2">
    <source>
        <dbReference type="EMBL" id="CAG8536112.1"/>
    </source>
</evidence>